<reference evidence="1" key="2">
    <citation type="submission" date="2022-06" db="UniProtKB">
        <authorList>
            <consortium name="EnsemblMetazoa"/>
        </authorList>
    </citation>
    <scope>IDENTIFICATION</scope>
    <source>
        <strain evidence="1">PS312</strain>
    </source>
</reference>
<gene>
    <name evidence="1" type="primary">WBGene00281234</name>
</gene>
<reference evidence="2" key="1">
    <citation type="journal article" date="2008" name="Nat. Genet.">
        <title>The Pristionchus pacificus genome provides a unique perspective on nematode lifestyle and parasitism.</title>
        <authorList>
            <person name="Dieterich C."/>
            <person name="Clifton S.W."/>
            <person name="Schuster L.N."/>
            <person name="Chinwalla A."/>
            <person name="Delehaunty K."/>
            <person name="Dinkelacker I."/>
            <person name="Fulton L."/>
            <person name="Fulton R."/>
            <person name="Godfrey J."/>
            <person name="Minx P."/>
            <person name="Mitreva M."/>
            <person name="Roeseler W."/>
            <person name="Tian H."/>
            <person name="Witte H."/>
            <person name="Yang S.P."/>
            <person name="Wilson R.K."/>
            <person name="Sommer R.J."/>
        </authorList>
    </citation>
    <scope>NUCLEOTIDE SEQUENCE [LARGE SCALE GENOMIC DNA]</scope>
    <source>
        <strain evidence="2">PS312</strain>
    </source>
</reference>
<dbReference type="Proteomes" id="UP000005239">
    <property type="component" value="Unassembled WGS sequence"/>
</dbReference>
<organism evidence="1 2">
    <name type="scientific">Pristionchus pacificus</name>
    <name type="common">Parasitic nematode worm</name>
    <dbReference type="NCBI Taxonomy" id="54126"/>
    <lineage>
        <taxon>Eukaryota</taxon>
        <taxon>Metazoa</taxon>
        <taxon>Ecdysozoa</taxon>
        <taxon>Nematoda</taxon>
        <taxon>Chromadorea</taxon>
        <taxon>Rhabditida</taxon>
        <taxon>Rhabditina</taxon>
        <taxon>Diplogasteromorpha</taxon>
        <taxon>Diplogasteroidea</taxon>
        <taxon>Neodiplogasteridae</taxon>
        <taxon>Pristionchus</taxon>
    </lineage>
</organism>
<dbReference type="AlphaFoldDB" id="A0A2A6BGZ2"/>
<accession>A0A2A6BGZ2</accession>
<keyword evidence="2" id="KW-1185">Reference proteome</keyword>
<evidence type="ECO:0000313" key="1">
    <source>
        <dbReference type="EnsemblMetazoa" id="PPA42865.1"/>
    </source>
</evidence>
<sequence>MEASSATIPRALWISGRALSSGRVKSVLVITDEATSSGDVQFAHRYFKQSKKTSDMWKCE</sequence>
<protein>
    <submittedName>
        <fullName evidence="1">Uncharacterized protein</fullName>
    </submittedName>
</protein>
<name>A0A2A6BGZ2_PRIPA</name>
<evidence type="ECO:0000313" key="2">
    <source>
        <dbReference type="Proteomes" id="UP000005239"/>
    </source>
</evidence>
<dbReference type="EnsemblMetazoa" id="PPA42865.1">
    <property type="protein sequence ID" value="PPA42865.1"/>
    <property type="gene ID" value="WBGene00281234"/>
</dbReference>
<accession>A0A8R1Z116</accession>
<proteinExistence type="predicted"/>